<dbReference type="AlphaFoldDB" id="A0A7S3NP63"/>
<organism evidence="3">
    <name type="scientific">Aureoumbra lagunensis</name>
    <dbReference type="NCBI Taxonomy" id="44058"/>
    <lineage>
        <taxon>Eukaryota</taxon>
        <taxon>Sar</taxon>
        <taxon>Stramenopiles</taxon>
        <taxon>Ochrophyta</taxon>
        <taxon>Pelagophyceae</taxon>
        <taxon>Pelagomonadales</taxon>
        <taxon>Aureoumbra</taxon>
    </lineage>
</organism>
<feature type="region of interest" description="Disordered" evidence="2">
    <location>
        <begin position="38"/>
        <end position="59"/>
    </location>
</feature>
<evidence type="ECO:0000256" key="1">
    <source>
        <dbReference type="SAM" id="Coils"/>
    </source>
</evidence>
<evidence type="ECO:0000256" key="2">
    <source>
        <dbReference type="SAM" id="MobiDB-lite"/>
    </source>
</evidence>
<keyword evidence="1" id="KW-0175">Coiled coil</keyword>
<feature type="compositionally biased region" description="Basic and acidic residues" evidence="2">
    <location>
        <begin position="40"/>
        <end position="51"/>
    </location>
</feature>
<protein>
    <submittedName>
        <fullName evidence="3">Uncharacterized protein</fullName>
    </submittedName>
</protein>
<evidence type="ECO:0000313" key="3">
    <source>
        <dbReference type="EMBL" id="CAE0373453.1"/>
    </source>
</evidence>
<reference evidence="3" key="1">
    <citation type="submission" date="2021-01" db="EMBL/GenBank/DDBJ databases">
        <authorList>
            <person name="Corre E."/>
            <person name="Pelletier E."/>
            <person name="Niang G."/>
            <person name="Scheremetjew M."/>
            <person name="Finn R."/>
            <person name="Kale V."/>
            <person name="Holt S."/>
            <person name="Cochrane G."/>
            <person name="Meng A."/>
            <person name="Brown T."/>
            <person name="Cohen L."/>
        </authorList>
    </citation>
    <scope>NUCLEOTIDE SEQUENCE</scope>
    <source>
        <strain evidence="3">CCMP1510</strain>
    </source>
</reference>
<accession>A0A7S3NP63</accession>
<dbReference type="EMBL" id="HBIJ01021927">
    <property type="protein sequence ID" value="CAE0373453.1"/>
    <property type="molecule type" value="Transcribed_RNA"/>
</dbReference>
<gene>
    <name evidence="3" type="ORF">ALAG00032_LOCUS14254</name>
</gene>
<name>A0A7S3NP63_9STRA</name>
<feature type="coiled-coil region" evidence="1">
    <location>
        <begin position="77"/>
        <end position="192"/>
    </location>
</feature>
<sequence length="292" mass="33336">MLANGQYSQHVGAGGDFFFGGGGGVGHGQTMLSNVSSRTRNHDEKMIRGDQDGGENTRSLPRDAYEVAELQDCRQHLRLCAERISELEQLNIDLESRLEEQANEYVKLESEAAESQRRWKEQFEHLERECELWRNSNSQLELKNQQLRNQLLRTEKELHGILQKKYEFMELARQEERERIKAEQDAQLRENNVDQKRAGGAQQLNSLQHKPPSAQLYEAAVLKHDEYHLSNNNLQAKSTFIPGIHAFPRNQNPHSAAPEEVRRGRAILALADFFGISNRHALSTGGDYSSFS</sequence>
<proteinExistence type="predicted"/>